<evidence type="ECO:0000313" key="2">
    <source>
        <dbReference type="EMBL" id="SLM32353.1"/>
    </source>
</evidence>
<dbReference type="EMBL" id="FWEV01000307">
    <property type="protein sequence ID" value="SLM32353.1"/>
    <property type="molecule type" value="Genomic_DNA"/>
</dbReference>
<dbReference type="Pfam" id="PF04205">
    <property type="entry name" value="FMN_bind"/>
    <property type="match status" value="1"/>
</dbReference>
<keyword evidence="3" id="KW-1185">Reference proteome</keyword>
<dbReference type="InterPro" id="IPR007329">
    <property type="entry name" value="FMN-bd"/>
</dbReference>
<reference evidence="2 3" key="1">
    <citation type="submission" date="2017-03" db="EMBL/GenBank/DDBJ databases">
        <authorList>
            <person name="Afonso C.L."/>
            <person name="Miller P.J."/>
            <person name="Scott M.A."/>
            <person name="Spackman E."/>
            <person name="Goraichik I."/>
            <person name="Dimitrov K.M."/>
            <person name="Suarez D.L."/>
            <person name="Swayne D.E."/>
        </authorList>
    </citation>
    <scope>NUCLEOTIDE SEQUENCE [LARGE SCALE GENOMIC DNA]</scope>
    <source>
        <strain evidence="2">PRJEB14757</strain>
    </source>
</reference>
<accession>A0A1W1HIU3</accession>
<sequence>MMKKKVLLTGWIIFCVSVFIALSGCSLMKYKKKIASTEIEKINLESIKDGEYEGFYDVYYLNARVAVKVEDNKIVSIELIEHKYDRYSGEPMIQQVLDNQSLDVDAISGATNSCKTVLKAIEIALSKGKI</sequence>
<dbReference type="Gene3D" id="3.90.1010.20">
    <property type="match status" value="1"/>
</dbReference>
<evidence type="ECO:0000313" key="3">
    <source>
        <dbReference type="Proteomes" id="UP000191931"/>
    </source>
</evidence>
<dbReference type="Proteomes" id="UP000191931">
    <property type="component" value="Unassembled WGS sequence"/>
</dbReference>
<feature type="domain" description="FMN-binding" evidence="1">
    <location>
        <begin position="60"/>
        <end position="128"/>
    </location>
</feature>
<dbReference type="GO" id="GO:0010181">
    <property type="term" value="F:FMN binding"/>
    <property type="evidence" value="ECO:0007669"/>
    <property type="project" value="InterPro"/>
</dbReference>
<organism evidence="2 3">
    <name type="scientific">Desulfamplus magnetovallimortis</name>
    <dbReference type="NCBI Taxonomy" id="1246637"/>
    <lineage>
        <taxon>Bacteria</taxon>
        <taxon>Pseudomonadati</taxon>
        <taxon>Thermodesulfobacteriota</taxon>
        <taxon>Desulfobacteria</taxon>
        <taxon>Desulfobacterales</taxon>
        <taxon>Desulfobacteraceae</taxon>
        <taxon>Desulfamplus</taxon>
    </lineage>
</organism>
<proteinExistence type="predicted"/>
<gene>
    <name evidence="2" type="ORF">MTBBW1_630047</name>
</gene>
<dbReference type="STRING" id="1246637.MTBBW1_630047"/>
<dbReference type="SMART" id="SM00900">
    <property type="entry name" value="FMN_bind"/>
    <property type="match status" value="1"/>
</dbReference>
<dbReference type="OrthoDB" id="9806724at2"/>
<name>A0A1W1HIU3_9BACT</name>
<protein>
    <recommendedName>
        <fullName evidence="1">FMN-binding domain-containing protein</fullName>
    </recommendedName>
</protein>
<dbReference type="AlphaFoldDB" id="A0A1W1HIU3"/>
<dbReference type="GO" id="GO:0016020">
    <property type="term" value="C:membrane"/>
    <property type="evidence" value="ECO:0007669"/>
    <property type="project" value="InterPro"/>
</dbReference>
<evidence type="ECO:0000259" key="1">
    <source>
        <dbReference type="SMART" id="SM00900"/>
    </source>
</evidence>
<dbReference type="PROSITE" id="PS51257">
    <property type="entry name" value="PROKAR_LIPOPROTEIN"/>
    <property type="match status" value="1"/>
</dbReference>